<dbReference type="InterPro" id="IPR027417">
    <property type="entry name" value="P-loop_NTPase"/>
</dbReference>
<dbReference type="OrthoDB" id="537968at2759"/>
<keyword evidence="2" id="KW-1185">Reference proteome</keyword>
<dbReference type="SUPFAM" id="SSF52047">
    <property type="entry name" value="RNI-like"/>
    <property type="match status" value="1"/>
</dbReference>
<evidence type="ECO:0000313" key="1">
    <source>
        <dbReference type="EMBL" id="GAQ89508.1"/>
    </source>
</evidence>
<sequence>MATTPASEPVALVEQAKGTEGGALGGTLSGVAIKTGLENFFGVERITFHPNYLELVGPLRLDQEGVELLAEALKGHPRLKSLILREVELDWGHFKGNLGLALEQMNDLHSLDLTLSTFSGDFAGSGFSKLIESKTLLVSLVMHNVNGLKVGDLLEILKTTTSRDFPLALSIRADSWQLEDLEALAREWPDGTMVKIEGLIGSLLDCLRGGCEELNMDLHSRATKLDNTSVRELISTIETYGEVTSIELPWKSKALRTQLLLACERNKRLQGLWEVASEDELVRIDSLWGKVFLCGDGYAGKSTLTKSLVRRKGLFAACLQPSEGAFVSAFVSNQYVAIRGIALAKYQAVYEGKGAQLVFWDLAGQKEYQVLHSSLLANEGKATSYVLVSRIDNDIQAQKGDKSGSPLAELPVRIRWWLDLVASYSQVGNERAVVLVFNEVGNQQARREKLERLADELRSSYQDKLKILEEVYFLDTRHHKSAGVRALQLKLLALTEEATKPTPKVCLELQTTLTGFRKSGRFPVQTWEEFKGLMRRGVGEELLKGVTAYLHEMGKVVYFRSGPLSG</sequence>
<feature type="non-terminal residue" evidence="1">
    <location>
        <position position="566"/>
    </location>
</feature>
<dbReference type="AlphaFoldDB" id="A0A1Y1IN11"/>
<dbReference type="SUPFAM" id="SSF52540">
    <property type="entry name" value="P-loop containing nucleoside triphosphate hydrolases"/>
    <property type="match status" value="1"/>
</dbReference>
<dbReference type="Proteomes" id="UP000054558">
    <property type="component" value="Unassembled WGS sequence"/>
</dbReference>
<dbReference type="EMBL" id="DF237479">
    <property type="protein sequence ID" value="GAQ89508.1"/>
    <property type="molecule type" value="Genomic_DNA"/>
</dbReference>
<dbReference type="PANTHER" id="PTHR47679:SF2">
    <property type="entry name" value="C-TERMINAL OF ROC (COR) DOMAIN-CONTAINING PROTEIN"/>
    <property type="match status" value="1"/>
</dbReference>
<proteinExistence type="predicted"/>
<reference evidence="1 2" key="1">
    <citation type="journal article" date="2014" name="Nat. Commun.">
        <title>Klebsormidium flaccidum genome reveals primary factors for plant terrestrial adaptation.</title>
        <authorList>
            <person name="Hori K."/>
            <person name="Maruyama F."/>
            <person name="Fujisawa T."/>
            <person name="Togashi T."/>
            <person name="Yamamoto N."/>
            <person name="Seo M."/>
            <person name="Sato S."/>
            <person name="Yamada T."/>
            <person name="Mori H."/>
            <person name="Tajima N."/>
            <person name="Moriyama T."/>
            <person name="Ikeuchi M."/>
            <person name="Watanabe M."/>
            <person name="Wada H."/>
            <person name="Kobayashi K."/>
            <person name="Saito M."/>
            <person name="Masuda T."/>
            <person name="Sasaki-Sekimoto Y."/>
            <person name="Mashiguchi K."/>
            <person name="Awai K."/>
            <person name="Shimojima M."/>
            <person name="Masuda S."/>
            <person name="Iwai M."/>
            <person name="Nobusawa T."/>
            <person name="Narise T."/>
            <person name="Kondo S."/>
            <person name="Saito H."/>
            <person name="Sato R."/>
            <person name="Murakawa M."/>
            <person name="Ihara Y."/>
            <person name="Oshima-Yamada Y."/>
            <person name="Ohtaka K."/>
            <person name="Satoh M."/>
            <person name="Sonobe K."/>
            <person name="Ishii M."/>
            <person name="Ohtani R."/>
            <person name="Kanamori-Sato M."/>
            <person name="Honoki R."/>
            <person name="Miyazaki D."/>
            <person name="Mochizuki H."/>
            <person name="Umetsu J."/>
            <person name="Higashi K."/>
            <person name="Shibata D."/>
            <person name="Kamiya Y."/>
            <person name="Sato N."/>
            <person name="Nakamura Y."/>
            <person name="Tabata S."/>
            <person name="Ida S."/>
            <person name="Kurokawa K."/>
            <person name="Ohta H."/>
        </authorList>
    </citation>
    <scope>NUCLEOTIDE SEQUENCE [LARGE SCALE GENOMIC DNA]</scope>
    <source>
        <strain evidence="1 2">NIES-2285</strain>
    </source>
</reference>
<dbReference type="STRING" id="105231.A0A1Y1IN11"/>
<name>A0A1Y1IN11_KLENI</name>
<protein>
    <submittedName>
        <fullName evidence="1">Uncharacterized protein</fullName>
    </submittedName>
</protein>
<gene>
    <name evidence="1" type="ORF">KFL_005300120</name>
</gene>
<dbReference type="PRINTS" id="PR00449">
    <property type="entry name" value="RASTRNSFRMNG"/>
</dbReference>
<organism evidence="1 2">
    <name type="scientific">Klebsormidium nitens</name>
    <name type="common">Green alga</name>
    <name type="synonym">Ulothrix nitens</name>
    <dbReference type="NCBI Taxonomy" id="105231"/>
    <lineage>
        <taxon>Eukaryota</taxon>
        <taxon>Viridiplantae</taxon>
        <taxon>Streptophyta</taxon>
        <taxon>Klebsormidiophyceae</taxon>
        <taxon>Klebsormidiales</taxon>
        <taxon>Klebsormidiaceae</taxon>
        <taxon>Klebsormidium</taxon>
    </lineage>
</organism>
<dbReference type="Gene3D" id="3.40.50.300">
    <property type="entry name" value="P-loop containing nucleotide triphosphate hydrolases"/>
    <property type="match status" value="1"/>
</dbReference>
<evidence type="ECO:0000313" key="2">
    <source>
        <dbReference type="Proteomes" id="UP000054558"/>
    </source>
</evidence>
<dbReference type="PANTHER" id="PTHR47679">
    <property type="entry name" value="PROTEIN TORNADO 1"/>
    <property type="match status" value="1"/>
</dbReference>
<accession>A0A1Y1IN11</accession>